<dbReference type="GeneID" id="78226398"/>
<dbReference type="Gene3D" id="3.40.190.10">
    <property type="entry name" value="Periplasmic binding protein-like II"/>
    <property type="match status" value="2"/>
</dbReference>
<dbReference type="PANTHER" id="PTHR30419:SF8">
    <property type="entry name" value="NITROGEN ASSIMILATION TRANSCRIPTIONAL ACTIVATOR-RELATED"/>
    <property type="match status" value="1"/>
</dbReference>
<keyword evidence="2" id="KW-0805">Transcription regulation</keyword>
<evidence type="ECO:0000313" key="7">
    <source>
        <dbReference type="Proteomes" id="UP000321287"/>
    </source>
</evidence>
<dbReference type="GO" id="GO:0003700">
    <property type="term" value="F:DNA-binding transcription factor activity"/>
    <property type="evidence" value="ECO:0007669"/>
    <property type="project" value="InterPro"/>
</dbReference>
<dbReference type="EMBL" id="BJVS01000005">
    <property type="protein sequence ID" value="GEL53888.1"/>
    <property type="molecule type" value="Genomic_DNA"/>
</dbReference>
<protein>
    <submittedName>
        <fullName evidence="6">LysR family transcriptional regulator</fullName>
    </submittedName>
</protein>
<dbReference type="PROSITE" id="PS50931">
    <property type="entry name" value="HTH_LYSR"/>
    <property type="match status" value="1"/>
</dbReference>
<dbReference type="InterPro" id="IPR036390">
    <property type="entry name" value="WH_DNA-bd_sf"/>
</dbReference>
<sequence length="313" mass="34554">MMDALIFRLKFRQLLLLQQISLEPSLNRAARSLNLSQPTASKLLQDMEDDLGAQLFERHSHGLTPTDAGRVAIRHAEKILADLGRLREDLQAVKRGLTGTVSIGAIGAALHEIVTPVLASTTRSHPEISLTLRVTTSDDLMPLLQSGRIDIALGRPMKGIGHDLLTIEEISDEPLLVVAGCDNILFQAEALDLDALIQQRWIVQMQPSPLRRAFEGIFTMARLPMPRRLTELSSVLATIDLLTQSDMVSVLPRSLFRMFKNTGMIGELPVSLPDIIGPYHLIRMRDRALSPAAQFVWEALRERAIGKADSGIG</sequence>
<evidence type="ECO:0000256" key="4">
    <source>
        <dbReference type="ARBA" id="ARBA00023163"/>
    </source>
</evidence>
<dbReference type="GO" id="GO:0005829">
    <property type="term" value="C:cytosol"/>
    <property type="evidence" value="ECO:0007669"/>
    <property type="project" value="TreeGrafter"/>
</dbReference>
<dbReference type="KEGG" id="abg:Asbog_01340"/>
<dbReference type="PANTHER" id="PTHR30419">
    <property type="entry name" value="HTH-TYPE TRANSCRIPTIONAL REGULATOR YBHD"/>
    <property type="match status" value="1"/>
</dbReference>
<proteinExistence type="inferred from homology"/>
<dbReference type="InterPro" id="IPR005119">
    <property type="entry name" value="LysR_subst-bd"/>
</dbReference>
<evidence type="ECO:0000256" key="1">
    <source>
        <dbReference type="ARBA" id="ARBA00009437"/>
    </source>
</evidence>
<evidence type="ECO:0000313" key="6">
    <source>
        <dbReference type="EMBL" id="GEL53888.1"/>
    </source>
</evidence>
<keyword evidence="4" id="KW-0804">Transcription</keyword>
<evidence type="ECO:0000256" key="2">
    <source>
        <dbReference type="ARBA" id="ARBA00023015"/>
    </source>
</evidence>
<feature type="domain" description="HTH lysR-type" evidence="5">
    <location>
        <begin position="9"/>
        <end position="66"/>
    </location>
</feature>
<keyword evidence="3" id="KW-0238">DNA-binding</keyword>
<dbReference type="PRINTS" id="PR00039">
    <property type="entry name" value="HTHLYSR"/>
</dbReference>
<dbReference type="InterPro" id="IPR036388">
    <property type="entry name" value="WH-like_DNA-bd_sf"/>
</dbReference>
<dbReference type="AlphaFoldDB" id="A0AAN4R401"/>
<reference evidence="6 7" key="1">
    <citation type="submission" date="2019-07" db="EMBL/GenBank/DDBJ databases">
        <title>Whole genome shotgun sequence of Asaia bogorensis NBRC 16594.</title>
        <authorList>
            <person name="Hosoyama A."/>
            <person name="Uohara A."/>
            <person name="Ohji S."/>
            <person name="Ichikawa N."/>
        </authorList>
    </citation>
    <scope>NUCLEOTIDE SEQUENCE [LARGE SCALE GENOMIC DNA]</scope>
    <source>
        <strain evidence="6 7">NBRC 16594</strain>
    </source>
</reference>
<comment type="similarity">
    <text evidence="1">Belongs to the LysR transcriptional regulatory family.</text>
</comment>
<organism evidence="6 7">
    <name type="scientific">Asaia bogorensis NBRC 16594</name>
    <dbReference type="NCBI Taxonomy" id="1231624"/>
    <lineage>
        <taxon>Bacteria</taxon>
        <taxon>Pseudomonadati</taxon>
        <taxon>Pseudomonadota</taxon>
        <taxon>Alphaproteobacteria</taxon>
        <taxon>Acetobacterales</taxon>
        <taxon>Acetobacteraceae</taxon>
        <taxon>Asaia</taxon>
    </lineage>
</organism>
<dbReference type="RefSeq" id="WP_062164520.1">
    <property type="nucleotide sequence ID" value="NZ_AP014690.1"/>
</dbReference>
<dbReference type="Pfam" id="PF03466">
    <property type="entry name" value="LysR_substrate"/>
    <property type="match status" value="1"/>
</dbReference>
<dbReference type="Proteomes" id="UP000321287">
    <property type="component" value="Unassembled WGS sequence"/>
</dbReference>
<dbReference type="Gene3D" id="1.10.10.10">
    <property type="entry name" value="Winged helix-like DNA-binding domain superfamily/Winged helix DNA-binding domain"/>
    <property type="match status" value="1"/>
</dbReference>
<dbReference type="InterPro" id="IPR000847">
    <property type="entry name" value="LysR_HTH_N"/>
</dbReference>
<dbReference type="SUPFAM" id="SSF46785">
    <property type="entry name" value="Winged helix' DNA-binding domain"/>
    <property type="match status" value="1"/>
</dbReference>
<keyword evidence="7" id="KW-1185">Reference proteome</keyword>
<dbReference type="InterPro" id="IPR050950">
    <property type="entry name" value="HTH-type_LysR_regulators"/>
</dbReference>
<evidence type="ECO:0000256" key="3">
    <source>
        <dbReference type="ARBA" id="ARBA00023125"/>
    </source>
</evidence>
<gene>
    <name evidence="6" type="ORF">ABO01nite_18950</name>
</gene>
<dbReference type="Pfam" id="PF00126">
    <property type="entry name" value="HTH_1"/>
    <property type="match status" value="1"/>
</dbReference>
<name>A0AAN4R401_9PROT</name>
<dbReference type="SUPFAM" id="SSF53850">
    <property type="entry name" value="Periplasmic binding protein-like II"/>
    <property type="match status" value="1"/>
</dbReference>
<dbReference type="GO" id="GO:0003677">
    <property type="term" value="F:DNA binding"/>
    <property type="evidence" value="ECO:0007669"/>
    <property type="project" value="UniProtKB-KW"/>
</dbReference>
<accession>A0AAN4R401</accession>
<evidence type="ECO:0000259" key="5">
    <source>
        <dbReference type="PROSITE" id="PS50931"/>
    </source>
</evidence>
<comment type="caution">
    <text evidence="6">The sequence shown here is derived from an EMBL/GenBank/DDBJ whole genome shotgun (WGS) entry which is preliminary data.</text>
</comment>